<dbReference type="Pfam" id="PF23598">
    <property type="entry name" value="LRR_14"/>
    <property type="match status" value="1"/>
</dbReference>
<keyword evidence="1" id="KW-0677">Repeat</keyword>
<dbReference type="Pfam" id="PF23559">
    <property type="entry name" value="WHD_DRP"/>
    <property type="match status" value="1"/>
</dbReference>
<dbReference type="PRINTS" id="PR00364">
    <property type="entry name" value="DISEASERSIST"/>
</dbReference>
<dbReference type="Proteomes" id="UP001324115">
    <property type="component" value="Unassembled WGS sequence"/>
</dbReference>
<evidence type="ECO:0000256" key="1">
    <source>
        <dbReference type="ARBA" id="ARBA00022737"/>
    </source>
</evidence>
<dbReference type="Gene3D" id="1.10.8.430">
    <property type="entry name" value="Helical domain of apoptotic protease-activating factors"/>
    <property type="match status" value="1"/>
</dbReference>
<feature type="domain" description="NB-ARC" evidence="5">
    <location>
        <begin position="154"/>
        <end position="317"/>
    </location>
</feature>
<dbReference type="InterPro" id="IPR036388">
    <property type="entry name" value="WH-like_DNA-bd_sf"/>
</dbReference>
<evidence type="ECO:0000259" key="6">
    <source>
        <dbReference type="Pfam" id="PF18052"/>
    </source>
</evidence>
<keyword evidence="2" id="KW-0547">Nucleotide-binding</keyword>
<feature type="chain" id="PRO_5042896313" evidence="4">
    <location>
        <begin position="22"/>
        <end position="820"/>
    </location>
</feature>
<proteinExistence type="predicted"/>
<dbReference type="Gene3D" id="3.80.10.10">
    <property type="entry name" value="Ribonuclease Inhibitor"/>
    <property type="match status" value="1"/>
</dbReference>
<dbReference type="InterPro" id="IPR002182">
    <property type="entry name" value="NB-ARC"/>
</dbReference>
<organism evidence="9 10">
    <name type="scientific">Quercus rubra</name>
    <name type="common">Northern red oak</name>
    <name type="synonym">Quercus borealis</name>
    <dbReference type="NCBI Taxonomy" id="3512"/>
    <lineage>
        <taxon>Eukaryota</taxon>
        <taxon>Viridiplantae</taxon>
        <taxon>Streptophyta</taxon>
        <taxon>Embryophyta</taxon>
        <taxon>Tracheophyta</taxon>
        <taxon>Spermatophyta</taxon>
        <taxon>Magnoliopsida</taxon>
        <taxon>eudicotyledons</taxon>
        <taxon>Gunneridae</taxon>
        <taxon>Pentapetalae</taxon>
        <taxon>rosids</taxon>
        <taxon>fabids</taxon>
        <taxon>Fagales</taxon>
        <taxon>Fagaceae</taxon>
        <taxon>Quercus</taxon>
    </lineage>
</organism>
<evidence type="ECO:0000256" key="3">
    <source>
        <dbReference type="ARBA" id="ARBA00022821"/>
    </source>
</evidence>
<dbReference type="GO" id="GO:0098542">
    <property type="term" value="P:defense response to other organism"/>
    <property type="evidence" value="ECO:0007669"/>
    <property type="project" value="TreeGrafter"/>
</dbReference>
<dbReference type="InterPro" id="IPR055414">
    <property type="entry name" value="LRR_R13L4/SHOC2-like"/>
</dbReference>
<dbReference type="EMBL" id="JAXUIC010000008">
    <property type="protein sequence ID" value="KAK4575645.1"/>
    <property type="molecule type" value="Genomic_DNA"/>
</dbReference>
<name>A0AAN7IGC2_QUERU</name>
<dbReference type="InterPro" id="IPR058922">
    <property type="entry name" value="WHD_DRP"/>
</dbReference>
<evidence type="ECO:0000313" key="10">
    <source>
        <dbReference type="Proteomes" id="UP001324115"/>
    </source>
</evidence>
<keyword evidence="10" id="KW-1185">Reference proteome</keyword>
<evidence type="ECO:0000259" key="8">
    <source>
        <dbReference type="Pfam" id="PF23598"/>
    </source>
</evidence>
<dbReference type="PANTHER" id="PTHR23155:SF1205">
    <property type="entry name" value="DISEASE RESISTANCE PROTEIN RPM1"/>
    <property type="match status" value="1"/>
</dbReference>
<dbReference type="CDD" id="cd14798">
    <property type="entry name" value="RX-CC_like"/>
    <property type="match status" value="1"/>
</dbReference>
<keyword evidence="4" id="KW-0732">Signal</keyword>
<evidence type="ECO:0000256" key="4">
    <source>
        <dbReference type="SAM" id="SignalP"/>
    </source>
</evidence>
<dbReference type="SUPFAM" id="SSF52058">
    <property type="entry name" value="L domain-like"/>
    <property type="match status" value="1"/>
</dbReference>
<gene>
    <name evidence="9" type="ORF">RGQ29_026562</name>
</gene>
<feature type="domain" description="Disease resistance R13L4/SHOC-2-like LRR" evidence="8">
    <location>
        <begin position="519"/>
        <end position="660"/>
    </location>
</feature>
<dbReference type="FunFam" id="1.10.10.10:FF:000322">
    <property type="entry name" value="Probable disease resistance protein At1g63360"/>
    <property type="match status" value="1"/>
</dbReference>
<dbReference type="InterPro" id="IPR042197">
    <property type="entry name" value="Apaf_helical"/>
</dbReference>
<dbReference type="AlphaFoldDB" id="A0AAN7IGC2"/>
<evidence type="ECO:0000256" key="2">
    <source>
        <dbReference type="ARBA" id="ARBA00022741"/>
    </source>
</evidence>
<feature type="domain" description="Disease resistance protein winged helix" evidence="7">
    <location>
        <begin position="404"/>
        <end position="454"/>
    </location>
</feature>
<dbReference type="InterPro" id="IPR032675">
    <property type="entry name" value="LRR_dom_sf"/>
</dbReference>
<keyword evidence="3" id="KW-0611">Plant defense</keyword>
<sequence length="820" mass="93967">MILSFIVRCGLAGFLLRVVPASEVRLQKGFQSKVISIKGQLDIIQSFLKDADIRAENEDESNVVKTWVKQVREGAYQIEDVIDEYILHFVKQPFGKKQCFHFHQNFFQFAKKLKARYEKGEMAVSYHFNTIEQGGPSNNARTFLIEEAEVVGIESHRDKLINWLVEGPLNRMVISTIGIGGVGKTTLVKKVYENDKVATHFDCRAWIIVSQSYKIEELLRNMIKQFYKARKETILVEIDTMEQATLMEQLKLYLHEHRYVVVLDDLWKKEFWYYIELALPKNKKKADVAPSNYLYKLPVLPLEKAWVLFCKKVFQHEGGHCPPSLVELSRAIIQRCEGLPLAIVAIGGVLSTKDKVLNEWFKFHNSLSSELKSNPYLKNIAKILSLNYHDLSYNLKACLLLFGMFPKDYYINCASLILLWIAEGFVKEMQGITLEEVAEGYLNQLIHRSLVQVDVIFSRSKELGFHLVSIQNYLNFNRIAQSLLIQNNVKTPLQSTTNYQTHSILLFEVDEMPNSFLTTCFANFKLMKIMNCEGAPIDYIPKEVENLVYLRYLSLRDTKVQILPKSIGKLHNLETLDLKCSLVSELPVEISGLCKLRYLAVYNLNGDIKFNIDNRHGVKIENGIGHLESLQKLYEIEATSATLITKLGSLAQLRKLSISKLKKENGLDLCIAIQKMNHLRSMEIKAIRQLEKLPQWIPKLKSIARFALCWSRLKEDPLMVLQTLPNLMVFGFVMDTESNILPLSSCYLLQKPHAFLLLTPTPSMATSNYLTYYSLHKLLPSPSLHSRGSNSLPLHHSSCSYRLSSLAQGSKNIMNVVNYH</sequence>
<dbReference type="Gene3D" id="1.20.5.4130">
    <property type="match status" value="1"/>
</dbReference>
<dbReference type="GO" id="GO:0043531">
    <property type="term" value="F:ADP binding"/>
    <property type="evidence" value="ECO:0007669"/>
    <property type="project" value="InterPro"/>
</dbReference>
<dbReference type="InterPro" id="IPR038005">
    <property type="entry name" value="RX-like_CC"/>
</dbReference>
<dbReference type="SUPFAM" id="SSF52540">
    <property type="entry name" value="P-loop containing nucleoside triphosphate hydrolases"/>
    <property type="match status" value="1"/>
</dbReference>
<accession>A0AAN7IGC2</accession>
<dbReference type="PANTHER" id="PTHR23155">
    <property type="entry name" value="DISEASE RESISTANCE PROTEIN RP"/>
    <property type="match status" value="1"/>
</dbReference>
<dbReference type="InterPro" id="IPR027417">
    <property type="entry name" value="P-loop_NTPase"/>
</dbReference>
<comment type="caution">
    <text evidence="9">The sequence shown here is derived from an EMBL/GenBank/DDBJ whole genome shotgun (WGS) entry which is preliminary data.</text>
</comment>
<dbReference type="FunFam" id="3.40.50.300:FF:001091">
    <property type="entry name" value="Probable disease resistance protein At1g61300"/>
    <property type="match status" value="1"/>
</dbReference>
<evidence type="ECO:0000313" key="9">
    <source>
        <dbReference type="EMBL" id="KAK4575645.1"/>
    </source>
</evidence>
<dbReference type="Pfam" id="PF18052">
    <property type="entry name" value="Rx_N"/>
    <property type="match status" value="1"/>
</dbReference>
<dbReference type="Gene3D" id="3.40.50.300">
    <property type="entry name" value="P-loop containing nucleotide triphosphate hydrolases"/>
    <property type="match status" value="1"/>
</dbReference>
<feature type="signal peptide" evidence="4">
    <location>
        <begin position="1"/>
        <end position="21"/>
    </location>
</feature>
<reference evidence="9 10" key="1">
    <citation type="journal article" date="2023" name="G3 (Bethesda)">
        <title>A haplotype-resolved chromosome-scale genome for Quercus rubra L. provides insights into the genetics of adaptive traits for red oak species.</title>
        <authorList>
            <person name="Kapoor B."/>
            <person name="Jenkins J."/>
            <person name="Schmutz J."/>
            <person name="Zhebentyayeva T."/>
            <person name="Kuelheim C."/>
            <person name="Coggeshall M."/>
            <person name="Heim C."/>
            <person name="Lasky J.R."/>
            <person name="Leites L."/>
            <person name="Islam-Faridi N."/>
            <person name="Romero-Severson J."/>
            <person name="DeLeo V.L."/>
            <person name="Lucas S.M."/>
            <person name="Lazic D."/>
            <person name="Gailing O."/>
            <person name="Carlson J."/>
            <person name="Staton M."/>
        </authorList>
    </citation>
    <scope>NUCLEOTIDE SEQUENCE [LARGE SCALE GENOMIC DNA]</scope>
    <source>
        <strain evidence="9">Pseudo-F2</strain>
    </source>
</reference>
<dbReference type="Gene3D" id="1.10.10.10">
    <property type="entry name" value="Winged helix-like DNA-binding domain superfamily/Winged helix DNA-binding domain"/>
    <property type="match status" value="1"/>
</dbReference>
<evidence type="ECO:0000259" key="5">
    <source>
        <dbReference type="Pfam" id="PF00931"/>
    </source>
</evidence>
<dbReference type="InterPro" id="IPR041118">
    <property type="entry name" value="Rx_N"/>
</dbReference>
<dbReference type="InterPro" id="IPR044974">
    <property type="entry name" value="Disease_R_plants"/>
</dbReference>
<feature type="domain" description="Disease resistance N-terminal" evidence="6">
    <location>
        <begin position="21"/>
        <end position="100"/>
    </location>
</feature>
<dbReference type="Pfam" id="PF00931">
    <property type="entry name" value="NB-ARC"/>
    <property type="match status" value="1"/>
</dbReference>
<evidence type="ECO:0000259" key="7">
    <source>
        <dbReference type="Pfam" id="PF23559"/>
    </source>
</evidence>
<protein>
    <submittedName>
        <fullName evidence="9">Uncharacterized protein</fullName>
    </submittedName>
</protein>